<sequence>MQQAYGNTGQGPYQQAGGPPNFGQQPPQIYGSAQGYPPAPAPYIPTSSPHMNQTQWAANNQAMPQQWGQQAPGLSYGAPAQNAGYQQPGQQGAYFQQPNTQTSPPAIHQQQSYNPAAPPPPSATPGGSYFPPAPGRANSASFPPTTGDMNTTSPPPVWSPNEQQPAYVPPSLSGQGVAAYIPSNTNPLPGVYVPPPPDIPAWTHAQTAGFSGQNKKFRYMKPIVHPSYQAAAQGYGGMAAGMPQAPQAPPPMPQNYNAPAQRQMPPPPQPYNMPAVHQMPPAQQQQQQPFQQYPQQPLPPQPLPQQPMPHQFQQSPAPPQPSQSPQTQLQYPPPNAPQAFGSPGMAQRPPQASFQSQPYSTSQTPGQNSWQDQVQSDFARRSSYGNQHAQSQQQSFHGPSPVHTAPQVPQRFEEAAGEQDPHFQPVSPLQQRASISLSQATEQRERQSSIDVPRKPVRSSTVSSTATFEAPSSSSASALGRGGPSDWEHFASGEELNEPAARSSVSAARPVSPQQLDSYELPSQPSPPPPMRKQREPSVTNLPEESWPISPEPAPLNVSRPPSAFQQSASAPPLHDKSHQYSPSIVSIETPDTKSIRVQSPQPPLTTTKSPSPISSVVPQAMVVAEPQRLQQSPQPADLIPDLDPWYTGSLERYIAMLRLEANTASVEDKIQVFTLFLKAESQVRGIDLAAMFQPMPAPMTATEVPLPQPVPGSELPSMLNTTQDLPHRPALTSPVPSSDYVVVEQMAQEEYSPGGRPTISSRLTKGQAAQPMIDRQSPQPERSMPIIEGKPLGSSERQHDQSTPTEVAPTSSPYKAFRSSAAPSVSEPAAQSVILTPTTSASGEDFSRDGPEHEHSTAQPAYKPYTGGSSEDIPRFNIEPSAVRPSPSHHASSSAPRRKHEEIFFEEPPASNSFFGGPAPEQTSMPEQTSDSVTPYPPSPSAPQRGLQDAFPTSDPIISSPLGVQTGQDPFSAVRVSSPEHAPMTAPSPHESIPQILLEFLPPTIAQNPPPHPCLNAITASASQLSSDYTYIASLTSTWEAGAAQLRSRLASERRQRQEETEARNEELYNDNEIDYAEMNQLDEDFRIQEAAKEASEAKAEYQSYVDGVFGVVFGRLQHELGTLMSLFAEVEAMLAERAVSGIAALSPAEEGKDAPPTIVHALEVLLMLHQKIEERHAKIVAAVADRDRRYKRTEIAPLYAAKKVALMKQAERHFEQAEKQAVIKAAGEREARVRRLMEVVDEAARRGVGDDQDDGERILELVQQIDAQDGSQDGAEWKETVEKTVEKAVEKARLVRRALAELSKALMRHFHTMEVEMNDVEYASEVAKAKADGADKDAFGRLEAQKAAEDKKLEEEFQSRIKMIDEDLRDAEKVISEVEGMKGNHRMVKALEDAKRRNREIA</sequence>
<feature type="compositionally biased region" description="Low complexity" evidence="1">
    <location>
        <begin position="882"/>
        <end position="896"/>
    </location>
</feature>
<name>A0ABQ9NQS2_9PEZI</name>
<feature type="compositionally biased region" description="Low complexity" evidence="1">
    <location>
        <begin position="10"/>
        <end position="28"/>
    </location>
</feature>
<feature type="compositionally biased region" description="Polar residues" evidence="1">
    <location>
        <begin position="350"/>
        <end position="376"/>
    </location>
</feature>
<feature type="region of interest" description="Disordered" evidence="1">
    <location>
        <begin position="749"/>
        <end position="967"/>
    </location>
</feature>
<feature type="compositionally biased region" description="Polar residues" evidence="1">
    <location>
        <begin position="596"/>
        <end position="614"/>
    </location>
</feature>
<feature type="compositionally biased region" description="Polar residues" evidence="1">
    <location>
        <begin position="138"/>
        <end position="152"/>
    </location>
</feature>
<feature type="compositionally biased region" description="Basic and acidic residues" evidence="1">
    <location>
        <begin position="442"/>
        <end position="454"/>
    </location>
</feature>
<dbReference type="EMBL" id="JAPDRL010000043">
    <property type="protein sequence ID" value="KAJ9663400.1"/>
    <property type="molecule type" value="Genomic_DNA"/>
</dbReference>
<gene>
    <name evidence="2" type="ORF">H2201_005608</name>
</gene>
<protein>
    <submittedName>
        <fullName evidence="2">Uncharacterized protein</fullName>
    </submittedName>
</protein>
<feature type="compositionally biased region" description="Polar residues" evidence="1">
    <location>
        <begin position="802"/>
        <end position="814"/>
    </location>
</feature>
<evidence type="ECO:0000256" key="1">
    <source>
        <dbReference type="SAM" id="MobiDB-lite"/>
    </source>
</evidence>
<feature type="region of interest" description="Disordered" evidence="1">
    <location>
        <begin position="237"/>
        <end position="614"/>
    </location>
</feature>
<proteinExistence type="predicted"/>
<feature type="compositionally biased region" description="Low complexity" evidence="1">
    <location>
        <begin position="272"/>
        <end position="295"/>
    </location>
</feature>
<feature type="compositionally biased region" description="Polar residues" evidence="1">
    <location>
        <begin position="99"/>
        <end position="114"/>
    </location>
</feature>
<feature type="compositionally biased region" description="Polar residues" evidence="1">
    <location>
        <begin position="427"/>
        <end position="441"/>
    </location>
</feature>
<feature type="region of interest" description="Disordered" evidence="1">
    <location>
        <begin position="1"/>
        <end position="185"/>
    </location>
</feature>
<feature type="compositionally biased region" description="Polar residues" evidence="1">
    <location>
        <begin position="45"/>
        <end position="69"/>
    </location>
</feature>
<feature type="compositionally biased region" description="Low complexity" evidence="1">
    <location>
        <begin position="820"/>
        <end position="834"/>
    </location>
</feature>
<feature type="compositionally biased region" description="Low complexity" evidence="1">
    <location>
        <begin position="499"/>
        <end position="513"/>
    </location>
</feature>
<comment type="caution">
    <text evidence="2">The sequence shown here is derived from an EMBL/GenBank/DDBJ whole genome shotgun (WGS) entry which is preliminary data.</text>
</comment>
<feature type="compositionally biased region" description="Pro residues" evidence="1">
    <location>
        <begin position="296"/>
        <end position="307"/>
    </location>
</feature>
<feature type="compositionally biased region" description="Low complexity" evidence="1">
    <location>
        <begin position="76"/>
        <end position="98"/>
    </location>
</feature>
<feature type="compositionally biased region" description="Low complexity" evidence="1">
    <location>
        <begin position="254"/>
        <end position="263"/>
    </location>
</feature>
<feature type="compositionally biased region" description="Polar residues" evidence="1">
    <location>
        <begin position="922"/>
        <end position="934"/>
    </location>
</feature>
<dbReference type="Proteomes" id="UP001172684">
    <property type="component" value="Unassembled WGS sequence"/>
</dbReference>
<organism evidence="2 3">
    <name type="scientific">Coniosporium apollinis</name>
    <dbReference type="NCBI Taxonomy" id="61459"/>
    <lineage>
        <taxon>Eukaryota</taxon>
        <taxon>Fungi</taxon>
        <taxon>Dikarya</taxon>
        <taxon>Ascomycota</taxon>
        <taxon>Pezizomycotina</taxon>
        <taxon>Dothideomycetes</taxon>
        <taxon>Dothideomycetes incertae sedis</taxon>
        <taxon>Coniosporium</taxon>
    </lineage>
</organism>
<feature type="compositionally biased region" description="Polar residues" evidence="1">
    <location>
        <begin position="383"/>
        <end position="397"/>
    </location>
</feature>
<reference evidence="2" key="1">
    <citation type="submission" date="2022-10" db="EMBL/GenBank/DDBJ databases">
        <title>Culturing micro-colonial fungi from biological soil crusts in the Mojave desert and describing Neophaeococcomyces mojavensis, and introducing the new genera and species Taxawa tesnikishii.</title>
        <authorList>
            <person name="Kurbessoian T."/>
            <person name="Stajich J.E."/>
        </authorList>
    </citation>
    <scope>NUCLEOTIDE SEQUENCE</scope>
    <source>
        <strain evidence="2">TK_1</strain>
    </source>
</reference>
<keyword evidence="3" id="KW-1185">Reference proteome</keyword>
<feature type="compositionally biased region" description="Low complexity" evidence="1">
    <location>
        <begin position="463"/>
        <end position="478"/>
    </location>
</feature>
<evidence type="ECO:0000313" key="3">
    <source>
        <dbReference type="Proteomes" id="UP001172684"/>
    </source>
</evidence>
<evidence type="ECO:0000313" key="2">
    <source>
        <dbReference type="EMBL" id="KAJ9663400.1"/>
    </source>
</evidence>
<accession>A0ABQ9NQS2</accession>
<feature type="compositionally biased region" description="Basic and acidic residues" evidence="1">
    <location>
        <begin position="846"/>
        <end position="857"/>
    </location>
</feature>